<dbReference type="RefSeq" id="XP_004180102.1">
    <property type="nucleotide sequence ID" value="XM_004180054.1"/>
</dbReference>
<dbReference type="OrthoDB" id="2735536at2759"/>
<dbReference type="EMBL" id="HE806319">
    <property type="protein sequence ID" value="CCH60583.1"/>
    <property type="molecule type" value="Genomic_DNA"/>
</dbReference>
<keyword evidence="5" id="KW-1185">Reference proteome</keyword>
<dbReference type="eggNOG" id="KOG1502">
    <property type="taxonomic scope" value="Eukaryota"/>
</dbReference>
<feature type="domain" description="NAD-dependent epimerase/dehydratase" evidence="3">
    <location>
        <begin position="3"/>
        <end position="259"/>
    </location>
</feature>
<proteinExistence type="inferred from homology"/>
<dbReference type="Gene3D" id="3.40.50.720">
    <property type="entry name" value="NAD(P)-binding Rossmann-like Domain"/>
    <property type="match status" value="1"/>
</dbReference>
<dbReference type="OMA" id="QGQMKEK"/>
<keyword evidence="1" id="KW-0560">Oxidoreductase</keyword>
<name>I2H2I1_HENB6</name>
<dbReference type="GeneID" id="14495566"/>
<dbReference type="Pfam" id="PF01370">
    <property type="entry name" value="Epimerase"/>
    <property type="match status" value="1"/>
</dbReference>
<evidence type="ECO:0000259" key="3">
    <source>
        <dbReference type="Pfam" id="PF01370"/>
    </source>
</evidence>
<dbReference type="FunCoup" id="I2H2I1">
    <property type="interactions" value="245"/>
</dbReference>
<gene>
    <name evidence="4" type="primary">TBLA0D00750</name>
    <name evidence="4" type="ORF">TBLA_0D00750</name>
</gene>
<dbReference type="CDD" id="cd05227">
    <property type="entry name" value="AR_SDR_e"/>
    <property type="match status" value="1"/>
</dbReference>
<dbReference type="PANTHER" id="PTHR10366">
    <property type="entry name" value="NAD DEPENDENT EPIMERASE/DEHYDRATASE"/>
    <property type="match status" value="1"/>
</dbReference>
<dbReference type="HOGENOM" id="CLU_007383_9_2_1"/>
<accession>I2H2I1</accession>
<dbReference type="KEGG" id="tbl:TBLA_0D00750"/>
<dbReference type="SUPFAM" id="SSF51735">
    <property type="entry name" value="NAD(P)-binding Rossmann-fold domains"/>
    <property type="match status" value="1"/>
</dbReference>
<evidence type="ECO:0000313" key="4">
    <source>
        <dbReference type="EMBL" id="CCH60583.1"/>
    </source>
</evidence>
<protein>
    <recommendedName>
        <fullName evidence="3">NAD-dependent epimerase/dehydratase domain-containing protein</fullName>
    </recommendedName>
</protein>
<sequence length="341" mass="37425">MSVLVSGATGFIAQHIVEALLNENYKVIGTARSQEKGDNLKKQFNNNPNLIMEVVSDISNVNAFDHVLEKHAKDIKVVLHTASPFHFNTTEYEKDLLIPARNGTLGILEAIKKYASQTVERVVITSSFAAVYDVEAPPSKDLVYTEKNWNPATWETAQKNAVMAYCGSKKIAEKTAWDFLEKNKNVVKFQLSTVNPVFVFGPQLASSSVGDTLNTSCELINAVLKSKPSDVLATSIAGEFIDVRDVAKAHLAAFQRENTVGKRLVMSNGPFSSQTICNVIHKDFPQYDGKIAPVAKDTDVDNGNVSFVLDNSATKKLLGWEFISLQKSVDDTVAQIAQVKN</sequence>
<dbReference type="STRING" id="1071380.I2H2I1"/>
<organism evidence="4 5">
    <name type="scientific">Henningerozyma blattae (strain ATCC 34711 / CBS 6284 / DSM 70876 / NBRC 10599 / NRRL Y-10934 / UCD 77-7)</name>
    <name type="common">Yeast</name>
    <name type="synonym">Tetrapisispora blattae</name>
    <dbReference type="NCBI Taxonomy" id="1071380"/>
    <lineage>
        <taxon>Eukaryota</taxon>
        <taxon>Fungi</taxon>
        <taxon>Dikarya</taxon>
        <taxon>Ascomycota</taxon>
        <taxon>Saccharomycotina</taxon>
        <taxon>Saccharomycetes</taxon>
        <taxon>Saccharomycetales</taxon>
        <taxon>Saccharomycetaceae</taxon>
        <taxon>Henningerozyma</taxon>
    </lineage>
</organism>
<evidence type="ECO:0000313" key="5">
    <source>
        <dbReference type="Proteomes" id="UP000002866"/>
    </source>
</evidence>
<comment type="similarity">
    <text evidence="2">Belongs to the NAD(P)-dependent epimerase/dehydratase family. Dihydroflavonol-4-reductase subfamily.</text>
</comment>
<dbReference type="InParanoid" id="I2H2I1"/>
<dbReference type="GO" id="GO:0016616">
    <property type="term" value="F:oxidoreductase activity, acting on the CH-OH group of donors, NAD or NADP as acceptor"/>
    <property type="evidence" value="ECO:0007669"/>
    <property type="project" value="TreeGrafter"/>
</dbReference>
<dbReference type="InterPro" id="IPR050425">
    <property type="entry name" value="NAD(P)_dehydrat-like"/>
</dbReference>
<dbReference type="Proteomes" id="UP000002866">
    <property type="component" value="Chromosome 4"/>
</dbReference>
<evidence type="ECO:0000256" key="1">
    <source>
        <dbReference type="ARBA" id="ARBA00023002"/>
    </source>
</evidence>
<dbReference type="InterPro" id="IPR001509">
    <property type="entry name" value="Epimerase_deHydtase"/>
</dbReference>
<dbReference type="InterPro" id="IPR036291">
    <property type="entry name" value="NAD(P)-bd_dom_sf"/>
</dbReference>
<dbReference type="AlphaFoldDB" id="I2H2I1"/>
<evidence type="ECO:0000256" key="2">
    <source>
        <dbReference type="ARBA" id="ARBA00023445"/>
    </source>
</evidence>
<reference evidence="4 5" key="1">
    <citation type="journal article" date="2011" name="Proc. Natl. Acad. Sci. U.S.A.">
        <title>Evolutionary erosion of yeast sex chromosomes by mating-type switching accidents.</title>
        <authorList>
            <person name="Gordon J.L."/>
            <person name="Armisen D."/>
            <person name="Proux-Wera E."/>
            <person name="Oheigeartaigh S.S."/>
            <person name="Byrne K.P."/>
            <person name="Wolfe K.H."/>
        </authorList>
    </citation>
    <scope>NUCLEOTIDE SEQUENCE [LARGE SCALE GENOMIC DNA]</scope>
    <source>
        <strain evidence="5">ATCC 34711 / CBS 6284 / DSM 70876 / NBRC 10599 / NRRL Y-10934 / UCD 77-7</strain>
    </source>
</reference>
<dbReference type="FunFam" id="3.40.50.720:FF:000191">
    <property type="entry name" value="Methylglyoxal reductase (NADPH-dependent)"/>
    <property type="match status" value="1"/>
</dbReference>
<dbReference type="PANTHER" id="PTHR10366:SF844">
    <property type="entry name" value="NADPH-DEPENDENT METHYLGLYOXAL REDUCTASE GRE2"/>
    <property type="match status" value="1"/>
</dbReference>